<dbReference type="Proteomes" id="UP001165962">
    <property type="component" value="Unassembled WGS sequence"/>
</dbReference>
<dbReference type="InterPro" id="IPR001437">
    <property type="entry name" value="Tscrpt_elong_fac_GreA/B_C"/>
</dbReference>
<dbReference type="RefSeq" id="WP_166153694.1">
    <property type="nucleotide sequence ID" value="NZ_JAAOIW010000012.1"/>
</dbReference>
<keyword evidence="3" id="KW-1185">Reference proteome</keyword>
<organism evidence="2 3">
    <name type="scientific">Paenibacillus agricola</name>
    <dbReference type="NCBI Taxonomy" id="2716264"/>
    <lineage>
        <taxon>Bacteria</taxon>
        <taxon>Bacillati</taxon>
        <taxon>Bacillota</taxon>
        <taxon>Bacilli</taxon>
        <taxon>Bacillales</taxon>
        <taxon>Paenibacillaceae</taxon>
        <taxon>Paenibacillus</taxon>
    </lineage>
</organism>
<keyword evidence="2" id="KW-0251">Elongation factor</keyword>
<evidence type="ECO:0000313" key="2">
    <source>
        <dbReference type="EMBL" id="NHN33379.1"/>
    </source>
</evidence>
<reference evidence="2" key="1">
    <citation type="submission" date="2020-03" db="EMBL/GenBank/DDBJ databases">
        <title>Draft sequencing of Paenibacilllus sp. S3N08.</title>
        <authorList>
            <person name="Kim D.-U."/>
        </authorList>
    </citation>
    <scope>NUCLEOTIDE SEQUENCE</scope>
    <source>
        <strain evidence="2">S3N08</strain>
    </source>
</reference>
<dbReference type="InterPro" id="IPR036953">
    <property type="entry name" value="GreA/GreB_C_sf"/>
</dbReference>
<accession>A0ABX0JDP3</accession>
<comment type="caution">
    <text evidence="2">The sequence shown here is derived from an EMBL/GenBank/DDBJ whole genome shotgun (WGS) entry which is preliminary data.</text>
</comment>
<keyword evidence="2" id="KW-0648">Protein biosynthesis</keyword>
<dbReference type="Pfam" id="PF01272">
    <property type="entry name" value="GreA_GreB"/>
    <property type="match status" value="1"/>
</dbReference>
<evidence type="ECO:0000313" key="3">
    <source>
        <dbReference type="Proteomes" id="UP001165962"/>
    </source>
</evidence>
<proteinExistence type="predicted"/>
<feature type="domain" description="Transcription elongation factor GreA/GreB C-terminal" evidence="1">
    <location>
        <begin position="69"/>
        <end position="142"/>
    </location>
</feature>
<name>A0ABX0JDP3_9BACL</name>
<sequence length="152" mass="17656">MNHRLENVSVSKTQLINQLVYFDEEKSNFLNLYFPAYGRERTDMDQLLVSYCEELELILTHPDEKSIHSTVLIGSQVKLRYLDDDFIESFSIVFPEQTKPDNNHISFLSPIGKQILLSKPTQAHQLYVPSGVIHLSIEEIQYMNWGDLSKTH</sequence>
<dbReference type="EMBL" id="JAAOIW010000012">
    <property type="protein sequence ID" value="NHN33379.1"/>
    <property type="molecule type" value="Genomic_DNA"/>
</dbReference>
<protein>
    <submittedName>
        <fullName evidence="2">GreA/GreB family elongation factor</fullName>
    </submittedName>
</protein>
<dbReference type="GO" id="GO:0003746">
    <property type="term" value="F:translation elongation factor activity"/>
    <property type="evidence" value="ECO:0007669"/>
    <property type="project" value="UniProtKB-KW"/>
</dbReference>
<evidence type="ECO:0000259" key="1">
    <source>
        <dbReference type="Pfam" id="PF01272"/>
    </source>
</evidence>
<gene>
    <name evidence="2" type="ORF">G9U52_26560</name>
</gene>
<dbReference type="SUPFAM" id="SSF54534">
    <property type="entry name" value="FKBP-like"/>
    <property type="match status" value="1"/>
</dbReference>
<dbReference type="Gene3D" id="3.10.50.30">
    <property type="entry name" value="Transcription elongation factor, GreA/GreB, C-terminal domain"/>
    <property type="match status" value="1"/>
</dbReference>